<keyword evidence="2" id="KW-1133">Transmembrane helix</keyword>
<keyword evidence="2" id="KW-0812">Transmembrane</keyword>
<keyword evidence="4" id="KW-1185">Reference proteome</keyword>
<evidence type="ECO:0000313" key="3">
    <source>
        <dbReference type="EMBL" id="KAK2945207.1"/>
    </source>
</evidence>
<name>A0ABQ9X2P9_9EUKA</name>
<reference evidence="3 4" key="1">
    <citation type="journal article" date="2022" name="bioRxiv">
        <title>Genomics of Preaxostyla Flagellates Illuminates Evolutionary Transitions and the Path Towards Mitochondrial Loss.</title>
        <authorList>
            <person name="Novak L.V.F."/>
            <person name="Treitli S.C."/>
            <person name="Pyrih J."/>
            <person name="Halakuc P."/>
            <person name="Pipaliya S.V."/>
            <person name="Vacek V."/>
            <person name="Brzon O."/>
            <person name="Soukal P."/>
            <person name="Eme L."/>
            <person name="Dacks J.B."/>
            <person name="Karnkowska A."/>
            <person name="Elias M."/>
            <person name="Hampl V."/>
        </authorList>
    </citation>
    <scope>NUCLEOTIDE SEQUENCE [LARGE SCALE GENOMIC DNA]</scope>
    <source>
        <strain evidence="3">NAU3</strain>
        <tissue evidence="3">Gut</tissue>
    </source>
</reference>
<feature type="compositionally biased region" description="Basic and acidic residues" evidence="1">
    <location>
        <begin position="71"/>
        <end position="88"/>
    </location>
</feature>
<feature type="region of interest" description="Disordered" evidence="1">
    <location>
        <begin position="71"/>
        <end position="106"/>
    </location>
</feature>
<keyword evidence="2" id="KW-0472">Membrane</keyword>
<dbReference type="EMBL" id="JARBJD010000269">
    <property type="protein sequence ID" value="KAK2945207.1"/>
    <property type="molecule type" value="Genomic_DNA"/>
</dbReference>
<gene>
    <name evidence="3" type="ORF">BLNAU_19896</name>
</gene>
<accession>A0ABQ9X2P9</accession>
<feature type="compositionally biased region" description="Polar residues" evidence="1">
    <location>
        <begin position="89"/>
        <end position="98"/>
    </location>
</feature>
<sequence length="106" mass="12242">MERIPALLPRIALVTLLPRIALITLLPRILLFFQHARILLFFQHARILLSVPHTHFSELLLSHSERPLLDEEGHIRMDEEESRLEKGVKNNTHQSAGQHDSKTTNN</sequence>
<evidence type="ECO:0000256" key="1">
    <source>
        <dbReference type="SAM" id="MobiDB-lite"/>
    </source>
</evidence>
<evidence type="ECO:0000313" key="4">
    <source>
        <dbReference type="Proteomes" id="UP001281761"/>
    </source>
</evidence>
<organism evidence="3 4">
    <name type="scientific">Blattamonas nauphoetae</name>
    <dbReference type="NCBI Taxonomy" id="2049346"/>
    <lineage>
        <taxon>Eukaryota</taxon>
        <taxon>Metamonada</taxon>
        <taxon>Preaxostyla</taxon>
        <taxon>Oxymonadida</taxon>
        <taxon>Blattamonas</taxon>
    </lineage>
</organism>
<proteinExistence type="predicted"/>
<dbReference type="Proteomes" id="UP001281761">
    <property type="component" value="Unassembled WGS sequence"/>
</dbReference>
<evidence type="ECO:0000256" key="2">
    <source>
        <dbReference type="SAM" id="Phobius"/>
    </source>
</evidence>
<feature type="transmembrane region" description="Helical" evidence="2">
    <location>
        <begin position="12"/>
        <end position="33"/>
    </location>
</feature>
<comment type="caution">
    <text evidence="3">The sequence shown here is derived from an EMBL/GenBank/DDBJ whole genome shotgun (WGS) entry which is preliminary data.</text>
</comment>
<protein>
    <submittedName>
        <fullName evidence="3">Uncharacterized protein</fullName>
    </submittedName>
</protein>